<gene>
    <name evidence="7" type="ORF">ENT52_01105</name>
</gene>
<dbReference type="Gene3D" id="3.40.640.10">
    <property type="entry name" value="Type I PLP-dependent aspartate aminotransferase-like (Major domain)"/>
    <property type="match status" value="1"/>
</dbReference>
<accession>A0A7J3M1Q5</accession>
<evidence type="ECO:0000256" key="4">
    <source>
        <dbReference type="ARBA" id="ARBA00038302"/>
    </source>
</evidence>
<keyword evidence="7" id="KW-0032">Aminotransferase</keyword>
<evidence type="ECO:0000256" key="6">
    <source>
        <dbReference type="RuleBase" id="RU000382"/>
    </source>
</evidence>
<dbReference type="GO" id="GO:0019752">
    <property type="term" value="P:carboxylic acid metabolic process"/>
    <property type="evidence" value="ECO:0007669"/>
    <property type="project" value="InterPro"/>
</dbReference>
<dbReference type="PANTHER" id="PTHR42735">
    <property type="match status" value="1"/>
</dbReference>
<reference evidence="7" key="1">
    <citation type="journal article" date="2020" name="mSystems">
        <title>Genome- and Community-Level Interaction Insights into Carbon Utilization and Element Cycling Functions of Hydrothermarchaeota in Hydrothermal Sediment.</title>
        <authorList>
            <person name="Zhou Z."/>
            <person name="Liu Y."/>
            <person name="Xu W."/>
            <person name="Pan J."/>
            <person name="Luo Z.H."/>
            <person name="Li M."/>
        </authorList>
    </citation>
    <scope>NUCLEOTIDE SEQUENCE [LARGE SCALE GENOMIC DNA]</scope>
    <source>
        <strain evidence="7">SpSt-587</strain>
    </source>
</reference>
<proteinExistence type="inferred from homology"/>
<organism evidence="7">
    <name type="scientific">Archaeoglobus fulgidus</name>
    <dbReference type="NCBI Taxonomy" id="2234"/>
    <lineage>
        <taxon>Archaea</taxon>
        <taxon>Methanobacteriati</taxon>
        <taxon>Methanobacteriota</taxon>
        <taxon>Archaeoglobi</taxon>
        <taxon>Archaeoglobales</taxon>
        <taxon>Archaeoglobaceae</taxon>
        <taxon>Archaeoglobus</taxon>
    </lineage>
</organism>
<dbReference type="InterPro" id="IPR015422">
    <property type="entry name" value="PyrdxlP-dep_Trfase_small"/>
</dbReference>
<sequence>MRRSFPEKGLSKDEILQKLRSYAADDLDPYSGRLFTIAFEPGVEELREVAFEAMKMFAFKNMLDFTEFPSAIRMEKDIVDYAVSLMHGDEQTAGTFTFGGTESVFLAVKAARDSFILNKGTITIPEIVMPVTGHPCYDKAAEYLGLRVKRVRVDEKFTADVEAIKETITENTAMIVGSTPNWPFGTVDPIKDLAEIAVDKGIWLHVDACVGGFILPFMKKLGDKIPDFDFRIDGVSSISLDPHKYAYTPIGASVVLFRKKFYKMFSQFSNLRWPGYPIVNPAVLSSRSEALLASAWATLHFLGQEGYLNLAKKIISAREKIVKGFKDLGYTLMGEPTVIAAFTTDLNVFKISDEMAKRGWIFLPQKGIEAMQIPPSLHLTITPIHEKLADHMISDLRDCTELVKKMPPSETESLLEIFGVALGLLSPGEMDIATLSKIFKEAEKLLEAQGEKIIQALGLEKGFPKEMGPIFQLLASIPPEMAELLANYVVIEMFHRGV</sequence>
<dbReference type="GO" id="GO:0016830">
    <property type="term" value="F:carbon-carbon lyase activity"/>
    <property type="evidence" value="ECO:0007669"/>
    <property type="project" value="InterPro"/>
</dbReference>
<dbReference type="EMBL" id="DSYZ01000024">
    <property type="protein sequence ID" value="HGT82320.1"/>
    <property type="molecule type" value="Genomic_DNA"/>
</dbReference>
<feature type="modified residue" description="N6-(pyridoxal phosphate)lysine" evidence="5">
    <location>
        <position position="244"/>
    </location>
</feature>
<keyword evidence="3 6" id="KW-0456">Lyase</keyword>
<dbReference type="SUPFAM" id="SSF53383">
    <property type="entry name" value="PLP-dependent transferases"/>
    <property type="match status" value="1"/>
</dbReference>
<name>A0A7J3M1Q5_ARCFL</name>
<dbReference type="GO" id="GO:0030170">
    <property type="term" value="F:pyridoxal phosphate binding"/>
    <property type="evidence" value="ECO:0007669"/>
    <property type="project" value="InterPro"/>
</dbReference>
<dbReference type="AlphaFoldDB" id="A0A7J3M1Q5"/>
<comment type="cofactor">
    <cofactor evidence="1 5 6">
        <name>pyridoxal 5'-phosphate</name>
        <dbReference type="ChEBI" id="CHEBI:597326"/>
    </cofactor>
</comment>
<evidence type="ECO:0000256" key="1">
    <source>
        <dbReference type="ARBA" id="ARBA00001933"/>
    </source>
</evidence>
<dbReference type="InterPro" id="IPR002129">
    <property type="entry name" value="PyrdxlP-dep_de-COase"/>
</dbReference>
<dbReference type="Gene3D" id="6.10.140.2150">
    <property type="match status" value="1"/>
</dbReference>
<dbReference type="InterPro" id="IPR015424">
    <property type="entry name" value="PyrdxlP-dep_Trfase"/>
</dbReference>
<evidence type="ECO:0000256" key="3">
    <source>
        <dbReference type="ARBA" id="ARBA00023239"/>
    </source>
</evidence>
<dbReference type="Gene3D" id="3.90.1150.10">
    <property type="entry name" value="Aspartate Aminotransferase, domain 1"/>
    <property type="match status" value="1"/>
</dbReference>
<protein>
    <submittedName>
        <fullName evidence="7">Aspartate aminotransferase family protein</fullName>
    </submittedName>
</protein>
<evidence type="ECO:0000256" key="2">
    <source>
        <dbReference type="ARBA" id="ARBA00022898"/>
    </source>
</evidence>
<dbReference type="InterPro" id="IPR015421">
    <property type="entry name" value="PyrdxlP-dep_Trfase_major"/>
</dbReference>
<dbReference type="Pfam" id="PF00282">
    <property type="entry name" value="Pyridoxal_deC"/>
    <property type="match status" value="1"/>
</dbReference>
<dbReference type="GO" id="GO:0008483">
    <property type="term" value="F:transaminase activity"/>
    <property type="evidence" value="ECO:0007669"/>
    <property type="project" value="UniProtKB-KW"/>
</dbReference>
<comment type="caution">
    <text evidence="7">The sequence shown here is derived from an EMBL/GenBank/DDBJ whole genome shotgun (WGS) entry which is preliminary data.</text>
</comment>
<dbReference type="PANTHER" id="PTHR42735:SF6">
    <property type="entry name" value="SPHINGOSINE-1-PHOSPHATE LYASE 1"/>
    <property type="match status" value="1"/>
</dbReference>
<comment type="similarity">
    <text evidence="4">Belongs to the group II decarboxylase family. Sphingosine-1-phosphate lyase subfamily.</text>
</comment>
<keyword evidence="7" id="KW-0808">Transferase</keyword>
<evidence type="ECO:0000256" key="5">
    <source>
        <dbReference type="PIRSR" id="PIRSR602129-50"/>
    </source>
</evidence>
<keyword evidence="2 5" id="KW-0663">Pyridoxal phosphate</keyword>
<evidence type="ECO:0000313" key="7">
    <source>
        <dbReference type="EMBL" id="HGT82320.1"/>
    </source>
</evidence>
<dbReference type="InterPro" id="IPR050477">
    <property type="entry name" value="GrpII_AminoAcid_Decarb"/>
</dbReference>